<keyword evidence="1" id="KW-0732">Signal</keyword>
<evidence type="ECO:0000259" key="2">
    <source>
        <dbReference type="Pfam" id="PF13474"/>
    </source>
</evidence>
<accession>A0ABP7L5S8</accession>
<protein>
    <recommendedName>
        <fullName evidence="2">SnoaL-like domain-containing protein</fullName>
    </recommendedName>
</protein>
<evidence type="ECO:0000256" key="1">
    <source>
        <dbReference type="SAM" id="SignalP"/>
    </source>
</evidence>
<organism evidence="3 4">
    <name type="scientific">Sphingomonas limnosediminicola</name>
    <dbReference type="NCBI Taxonomy" id="940133"/>
    <lineage>
        <taxon>Bacteria</taxon>
        <taxon>Pseudomonadati</taxon>
        <taxon>Pseudomonadota</taxon>
        <taxon>Alphaproteobacteria</taxon>
        <taxon>Sphingomonadales</taxon>
        <taxon>Sphingomonadaceae</taxon>
        <taxon>Sphingomonas</taxon>
    </lineage>
</organism>
<evidence type="ECO:0000313" key="3">
    <source>
        <dbReference type="EMBL" id="GAA3895491.1"/>
    </source>
</evidence>
<sequence>MVRYWAAFALVLACSTPIAAHVGVNPSSQAGALQPSARDAAAIVDAFHAALRRGDLSAASALLAADALIFESGSVERTKAEYEAKHLPADAQFSRAVPSTLIRRSGQSDGSTAWIASEGRVTGTFKGKKVDRLTTETMVLRRDRAAWKIVHIHWSSGAAP</sequence>
<comment type="caution">
    <text evidence="3">The sequence shown here is derived from an EMBL/GenBank/DDBJ whole genome shotgun (WGS) entry which is preliminary data.</text>
</comment>
<dbReference type="Gene3D" id="3.10.450.50">
    <property type="match status" value="1"/>
</dbReference>
<dbReference type="Proteomes" id="UP001500827">
    <property type="component" value="Unassembled WGS sequence"/>
</dbReference>
<keyword evidence="4" id="KW-1185">Reference proteome</keyword>
<dbReference type="Pfam" id="PF13474">
    <property type="entry name" value="SnoaL_3"/>
    <property type="match status" value="1"/>
</dbReference>
<feature type="signal peptide" evidence="1">
    <location>
        <begin position="1"/>
        <end position="20"/>
    </location>
</feature>
<feature type="domain" description="SnoaL-like" evidence="2">
    <location>
        <begin position="42"/>
        <end position="156"/>
    </location>
</feature>
<name>A0ABP7L5S8_9SPHN</name>
<dbReference type="InterPro" id="IPR037401">
    <property type="entry name" value="SnoaL-like"/>
</dbReference>
<gene>
    <name evidence="3" type="ORF">GCM10022276_13220</name>
</gene>
<dbReference type="InterPro" id="IPR032710">
    <property type="entry name" value="NTF2-like_dom_sf"/>
</dbReference>
<dbReference type="EMBL" id="BAABBM010000001">
    <property type="protein sequence ID" value="GAA3895491.1"/>
    <property type="molecule type" value="Genomic_DNA"/>
</dbReference>
<proteinExistence type="predicted"/>
<feature type="chain" id="PRO_5047319246" description="SnoaL-like domain-containing protein" evidence="1">
    <location>
        <begin position="21"/>
        <end position="160"/>
    </location>
</feature>
<dbReference type="SUPFAM" id="SSF54427">
    <property type="entry name" value="NTF2-like"/>
    <property type="match status" value="1"/>
</dbReference>
<reference evidence="4" key="1">
    <citation type="journal article" date="2019" name="Int. J. Syst. Evol. Microbiol.">
        <title>The Global Catalogue of Microorganisms (GCM) 10K type strain sequencing project: providing services to taxonomists for standard genome sequencing and annotation.</title>
        <authorList>
            <consortium name="The Broad Institute Genomics Platform"/>
            <consortium name="The Broad Institute Genome Sequencing Center for Infectious Disease"/>
            <person name="Wu L."/>
            <person name="Ma J."/>
        </authorList>
    </citation>
    <scope>NUCLEOTIDE SEQUENCE [LARGE SCALE GENOMIC DNA]</scope>
    <source>
        <strain evidence="4">JCM 17543</strain>
    </source>
</reference>
<evidence type="ECO:0000313" key="4">
    <source>
        <dbReference type="Proteomes" id="UP001500827"/>
    </source>
</evidence>